<sequence length="108" mass="12858">MKTAMTKRFLSEHYRRDLYLKLQSLQQVSSVSEYTREFERLLLLCDVQEAQEQTIARYLRGLKPHIADAVELQQYWTFNDVRALAHKVEQQQARRSSTRSRLKASRRG</sequence>
<evidence type="ECO:0000313" key="1">
    <source>
        <dbReference type="EMBL" id="KAI4380092.1"/>
    </source>
</evidence>
<reference evidence="2" key="1">
    <citation type="journal article" date="2023" name="Front. Plant Sci.">
        <title>Chromosomal-level genome assembly of Melastoma candidum provides insights into trichome evolution.</title>
        <authorList>
            <person name="Zhong Y."/>
            <person name="Wu W."/>
            <person name="Sun C."/>
            <person name="Zou P."/>
            <person name="Liu Y."/>
            <person name="Dai S."/>
            <person name="Zhou R."/>
        </authorList>
    </citation>
    <scope>NUCLEOTIDE SEQUENCE [LARGE SCALE GENOMIC DNA]</scope>
</reference>
<evidence type="ECO:0000313" key="2">
    <source>
        <dbReference type="Proteomes" id="UP001057402"/>
    </source>
</evidence>
<dbReference type="Proteomes" id="UP001057402">
    <property type="component" value="Chromosome 3"/>
</dbReference>
<name>A0ACB9RVZ0_9MYRT</name>
<gene>
    <name evidence="1" type="ORF">MLD38_006318</name>
</gene>
<organism evidence="1 2">
    <name type="scientific">Melastoma candidum</name>
    <dbReference type="NCBI Taxonomy" id="119954"/>
    <lineage>
        <taxon>Eukaryota</taxon>
        <taxon>Viridiplantae</taxon>
        <taxon>Streptophyta</taxon>
        <taxon>Embryophyta</taxon>
        <taxon>Tracheophyta</taxon>
        <taxon>Spermatophyta</taxon>
        <taxon>Magnoliopsida</taxon>
        <taxon>eudicotyledons</taxon>
        <taxon>Gunneridae</taxon>
        <taxon>Pentapetalae</taxon>
        <taxon>rosids</taxon>
        <taxon>malvids</taxon>
        <taxon>Myrtales</taxon>
        <taxon>Melastomataceae</taxon>
        <taxon>Melastomatoideae</taxon>
        <taxon>Melastomateae</taxon>
        <taxon>Melastoma</taxon>
    </lineage>
</organism>
<proteinExistence type="predicted"/>
<keyword evidence="2" id="KW-1185">Reference proteome</keyword>
<protein>
    <submittedName>
        <fullName evidence="1">Uncharacterized protein</fullName>
    </submittedName>
</protein>
<comment type="caution">
    <text evidence="1">The sequence shown here is derived from an EMBL/GenBank/DDBJ whole genome shotgun (WGS) entry which is preliminary data.</text>
</comment>
<accession>A0ACB9RVZ0</accession>
<dbReference type="EMBL" id="CM042882">
    <property type="protein sequence ID" value="KAI4380092.1"/>
    <property type="molecule type" value="Genomic_DNA"/>
</dbReference>